<dbReference type="PROSITE" id="PS50253">
    <property type="entry name" value="COX3"/>
    <property type="match status" value="1"/>
</dbReference>
<evidence type="ECO:0000256" key="6">
    <source>
        <dbReference type="ARBA" id="ARBA00023136"/>
    </source>
</evidence>
<dbReference type="PANTHER" id="PTHR11403">
    <property type="entry name" value="CYTOCHROME C OXIDASE SUBUNIT III"/>
    <property type="match status" value="1"/>
</dbReference>
<gene>
    <name evidence="10" type="primary">qoxC_2</name>
    <name evidence="10" type="ORF">MFFC18_49840</name>
</gene>
<evidence type="ECO:0000256" key="2">
    <source>
        <dbReference type="ARBA" id="ARBA00010581"/>
    </source>
</evidence>
<dbReference type="SUPFAM" id="SSF81452">
    <property type="entry name" value="Cytochrome c oxidase subunit III-like"/>
    <property type="match status" value="2"/>
</dbReference>
<evidence type="ECO:0000313" key="11">
    <source>
        <dbReference type="Proteomes" id="UP000322214"/>
    </source>
</evidence>
<feature type="transmembrane region" description="Helical" evidence="8">
    <location>
        <begin position="32"/>
        <end position="55"/>
    </location>
</feature>
<dbReference type="EMBL" id="CP042912">
    <property type="protein sequence ID" value="QEG25061.1"/>
    <property type="molecule type" value="Genomic_DNA"/>
</dbReference>
<protein>
    <submittedName>
        <fullName evidence="10">Quinol oxidase subunit 3</fullName>
        <ecNumber evidence="10">1.10.3.-</ecNumber>
    </submittedName>
</protein>
<dbReference type="EC" id="1.10.3.-" evidence="10"/>
<name>A0A5B9PRC7_9BACT</name>
<evidence type="ECO:0000313" key="10">
    <source>
        <dbReference type="EMBL" id="QEG25061.1"/>
    </source>
</evidence>
<evidence type="ECO:0000256" key="1">
    <source>
        <dbReference type="ARBA" id="ARBA00004651"/>
    </source>
</evidence>
<reference evidence="10 11" key="1">
    <citation type="submission" date="2019-08" db="EMBL/GenBank/DDBJ databases">
        <title>Deep-cultivation of Planctomycetes and their phenomic and genomic characterization uncovers novel biology.</title>
        <authorList>
            <person name="Wiegand S."/>
            <person name="Jogler M."/>
            <person name="Boedeker C."/>
            <person name="Pinto D."/>
            <person name="Vollmers J."/>
            <person name="Rivas-Marin E."/>
            <person name="Kohn T."/>
            <person name="Peeters S.H."/>
            <person name="Heuer A."/>
            <person name="Rast P."/>
            <person name="Oberbeckmann S."/>
            <person name="Bunk B."/>
            <person name="Jeske O."/>
            <person name="Meyerdierks A."/>
            <person name="Storesund J.E."/>
            <person name="Kallscheuer N."/>
            <person name="Luecker S."/>
            <person name="Lage O.M."/>
            <person name="Pohl T."/>
            <person name="Merkel B.J."/>
            <person name="Hornburger P."/>
            <person name="Mueller R.-W."/>
            <person name="Bruemmer F."/>
            <person name="Labrenz M."/>
            <person name="Spormann A.M."/>
            <person name="Op den Camp H."/>
            <person name="Overmann J."/>
            <person name="Amann R."/>
            <person name="Jetten M.S.M."/>
            <person name="Mascher T."/>
            <person name="Medema M.H."/>
            <person name="Devos D.P."/>
            <person name="Kaster A.-K."/>
            <person name="Ovreas L."/>
            <person name="Rohde M."/>
            <person name="Galperin M.Y."/>
            <person name="Jogler C."/>
        </authorList>
    </citation>
    <scope>NUCLEOTIDE SEQUENCE [LARGE SCALE GENOMIC DNA]</scope>
    <source>
        <strain evidence="10 11">FC18</strain>
    </source>
</reference>
<dbReference type="GO" id="GO:0016491">
    <property type="term" value="F:oxidoreductase activity"/>
    <property type="evidence" value="ECO:0007669"/>
    <property type="project" value="UniProtKB-KW"/>
</dbReference>
<dbReference type="AlphaFoldDB" id="A0A5B9PRC7"/>
<dbReference type="Proteomes" id="UP000322214">
    <property type="component" value="Chromosome"/>
</dbReference>
<dbReference type="GO" id="GO:0004129">
    <property type="term" value="F:cytochrome-c oxidase activity"/>
    <property type="evidence" value="ECO:0007669"/>
    <property type="project" value="InterPro"/>
</dbReference>
<accession>A0A5B9PRC7</accession>
<dbReference type="InterPro" id="IPR024791">
    <property type="entry name" value="Cyt_c/ubiquinol_Oxase_su3"/>
</dbReference>
<keyword evidence="5 8" id="KW-1133">Transmembrane helix</keyword>
<evidence type="ECO:0000256" key="3">
    <source>
        <dbReference type="ARBA" id="ARBA00022475"/>
    </source>
</evidence>
<keyword evidence="6 8" id="KW-0472">Membrane</keyword>
<dbReference type="InterPro" id="IPR035973">
    <property type="entry name" value="Cyt_c_oxidase_su3-like_sf"/>
</dbReference>
<dbReference type="GO" id="GO:0019646">
    <property type="term" value="P:aerobic electron transport chain"/>
    <property type="evidence" value="ECO:0007669"/>
    <property type="project" value="InterPro"/>
</dbReference>
<evidence type="ECO:0000259" key="9">
    <source>
        <dbReference type="PROSITE" id="PS50253"/>
    </source>
</evidence>
<organism evidence="10 11">
    <name type="scientific">Mariniblastus fucicola</name>
    <dbReference type="NCBI Taxonomy" id="980251"/>
    <lineage>
        <taxon>Bacteria</taxon>
        <taxon>Pseudomonadati</taxon>
        <taxon>Planctomycetota</taxon>
        <taxon>Planctomycetia</taxon>
        <taxon>Pirellulales</taxon>
        <taxon>Pirellulaceae</taxon>
        <taxon>Mariniblastus</taxon>
    </lineage>
</organism>
<evidence type="ECO:0000256" key="7">
    <source>
        <dbReference type="SAM" id="Coils"/>
    </source>
</evidence>
<evidence type="ECO:0000256" key="4">
    <source>
        <dbReference type="ARBA" id="ARBA00022692"/>
    </source>
</evidence>
<dbReference type="GO" id="GO:0005886">
    <property type="term" value="C:plasma membrane"/>
    <property type="evidence" value="ECO:0007669"/>
    <property type="project" value="UniProtKB-SubCell"/>
</dbReference>
<feature type="transmembrane region" description="Helical" evidence="8">
    <location>
        <begin position="109"/>
        <end position="129"/>
    </location>
</feature>
<dbReference type="Gene3D" id="1.20.120.80">
    <property type="entry name" value="Cytochrome c oxidase, subunit III, four-helix bundle"/>
    <property type="match status" value="2"/>
</dbReference>
<comment type="similarity">
    <text evidence="2">Belongs to the cytochrome c oxidase subunit 3 family.</text>
</comment>
<evidence type="ECO:0000256" key="5">
    <source>
        <dbReference type="ARBA" id="ARBA00022989"/>
    </source>
</evidence>
<proteinExistence type="inferred from homology"/>
<feature type="transmembrane region" description="Helical" evidence="8">
    <location>
        <begin position="75"/>
        <end position="97"/>
    </location>
</feature>
<keyword evidence="10" id="KW-0560">Oxidoreductase</keyword>
<feature type="transmembrane region" description="Helical" evidence="8">
    <location>
        <begin position="406"/>
        <end position="425"/>
    </location>
</feature>
<dbReference type="KEGG" id="mff:MFFC18_49840"/>
<keyword evidence="4 8" id="KW-0812">Transmembrane</keyword>
<dbReference type="STRING" id="980251.GCA_001642875_01362"/>
<feature type="transmembrane region" description="Helical" evidence="8">
    <location>
        <begin position="376"/>
        <end position="394"/>
    </location>
</feature>
<feature type="domain" description="Heme-copper oxidase subunit III family profile" evidence="9">
    <location>
        <begin position="1"/>
        <end position="426"/>
    </location>
</feature>
<evidence type="ECO:0000256" key="8">
    <source>
        <dbReference type="SAM" id="Phobius"/>
    </source>
</evidence>
<comment type="subcellular location">
    <subcellularLocation>
        <location evidence="1">Cell membrane</location>
        <topology evidence="1">Multi-pass membrane protein</topology>
    </subcellularLocation>
</comment>
<dbReference type="InterPro" id="IPR013833">
    <property type="entry name" value="Cyt_c_oxidase_su3_a-hlx"/>
</dbReference>
<keyword evidence="7" id="KW-0175">Coiled coil</keyword>
<sequence>MTSTVEENRFRRDLRGHTFRYQPAVSMSRGRLAMWIFLSSELIFFLVLICTYLGLRFNDHDAAWPTPDQVHLSQWLGALSVFLLICSSMAIVLARKAARRNDTSKSKRWTLLVLILGAAFVGIAGVEYASKFKRGVHPASPQSLIYDRADLAWLSGLKQDVRSQIRILEDSEKNASNQERLENLFLIQTGMVQWTESNVGRSGDPNLRSLALVSLASQIYPESFSREQLQRIEQYARNEKAETESALVDLEQRLEEANDTLRKLQKEIGILSQLTKDLANKANQLSAENGEADDAEKRLAVVIKQATDTTATITALTGNVPRLRNRVQAYQELNLLDVANNANRGINYDHDLKLPIVIPGGNAWADTYFLLTGCHAVHVSIGMIAIILMLPVTLNKLNCGMIGNVAIHWHFATVVWMFLFPLLYLF</sequence>
<keyword evidence="11" id="KW-1185">Reference proteome</keyword>
<feature type="coiled-coil region" evidence="7">
    <location>
        <begin position="233"/>
        <end position="298"/>
    </location>
</feature>
<dbReference type="PANTHER" id="PTHR11403:SF2">
    <property type="entry name" value="CYTOCHROME BO(3) UBIQUINOL OXIDASE SUBUNIT 3"/>
    <property type="match status" value="1"/>
</dbReference>
<dbReference type="CDD" id="cd00386">
    <property type="entry name" value="Heme_Cu_Oxidase_III_like"/>
    <property type="match status" value="1"/>
</dbReference>
<dbReference type="OrthoDB" id="9810850at2"/>
<dbReference type="InterPro" id="IPR000298">
    <property type="entry name" value="Cyt_c_oxidase-like_su3"/>
</dbReference>
<keyword evidence="3" id="KW-1003">Cell membrane</keyword>
<dbReference type="RefSeq" id="WP_075084169.1">
    <property type="nucleotide sequence ID" value="NZ_CP042912.1"/>
</dbReference>